<gene>
    <name evidence="8" type="ORF">H9816_08120</name>
</gene>
<dbReference type="PANTHER" id="PTHR30386">
    <property type="entry name" value="MEMBRANE FUSION SUBUNIT OF EMRAB-TOLC MULTIDRUG EFFLUX PUMP"/>
    <property type="match status" value="1"/>
</dbReference>
<evidence type="ECO:0000313" key="9">
    <source>
        <dbReference type="Proteomes" id="UP000824014"/>
    </source>
</evidence>
<feature type="domain" description="Multidrug resistance protein MdtA-like barrel-sandwich hybrid" evidence="7">
    <location>
        <begin position="60"/>
        <end position="255"/>
    </location>
</feature>
<evidence type="ECO:0000259" key="7">
    <source>
        <dbReference type="Pfam" id="PF25917"/>
    </source>
</evidence>
<dbReference type="Gene3D" id="2.40.50.100">
    <property type="match status" value="1"/>
</dbReference>
<evidence type="ECO:0000256" key="4">
    <source>
        <dbReference type="ARBA" id="ARBA00023136"/>
    </source>
</evidence>
<feature type="transmembrane region" description="Helical" evidence="6">
    <location>
        <begin position="20"/>
        <end position="42"/>
    </location>
</feature>
<dbReference type="InterPro" id="IPR058625">
    <property type="entry name" value="MdtA-like_BSH"/>
</dbReference>
<dbReference type="GO" id="GO:0016020">
    <property type="term" value="C:membrane"/>
    <property type="evidence" value="ECO:0007669"/>
    <property type="project" value="UniProtKB-SubCell"/>
</dbReference>
<sequence>MARTHNKRYIALKRQRNRNIILNTVCAVFFLAGALWFARFFLNHLRYEMTNNAYVDQYIVPVNIRVSGFIREICFSEHQYVHRGDTLLVLDDREYKIRLQEAVAALMDAENTKEVLHSVVNTARINVAVQDANMAEAQAQLWQTEQDYHRYERLLADEAVSRQQFEQMKASYDASQARFEALKQQRETARSQSDEAAKRAAGADATILHCEAERDMAELNLSYTVVTAPFDGYMGRRSLEEGQYIQAGQSISYLVRENQKWITANYKETQIGNIYLGQKVRIKVDAYKDKKIMGIVTAISEATGSKYALIPTDNSAGNFVKIQQRIPVRIDLVDVEKEDLDLLRAGMMVEVAAIKR</sequence>
<keyword evidence="4 6" id="KW-0472">Membrane</keyword>
<name>A0A9D2DFD6_9BACT</name>
<reference evidence="8" key="1">
    <citation type="journal article" date="2021" name="PeerJ">
        <title>Extensive microbial diversity within the chicken gut microbiome revealed by metagenomics and culture.</title>
        <authorList>
            <person name="Gilroy R."/>
            <person name="Ravi A."/>
            <person name="Getino M."/>
            <person name="Pursley I."/>
            <person name="Horton D.L."/>
            <person name="Alikhan N.F."/>
            <person name="Baker D."/>
            <person name="Gharbi K."/>
            <person name="Hall N."/>
            <person name="Watson M."/>
            <person name="Adriaenssens E.M."/>
            <person name="Foster-Nyarko E."/>
            <person name="Jarju S."/>
            <person name="Secka A."/>
            <person name="Antonio M."/>
            <person name="Oren A."/>
            <person name="Chaudhuri R.R."/>
            <person name="La Ragione R."/>
            <person name="Hildebrand F."/>
            <person name="Pallen M.J."/>
        </authorList>
    </citation>
    <scope>NUCLEOTIDE SEQUENCE</scope>
    <source>
        <strain evidence="8">ChiHjej11B10-19426</strain>
    </source>
</reference>
<evidence type="ECO:0000256" key="1">
    <source>
        <dbReference type="ARBA" id="ARBA00004167"/>
    </source>
</evidence>
<evidence type="ECO:0000256" key="5">
    <source>
        <dbReference type="SAM" id="Coils"/>
    </source>
</evidence>
<comment type="subcellular location">
    <subcellularLocation>
        <location evidence="1">Membrane</location>
        <topology evidence="1">Single-pass membrane protein</topology>
    </subcellularLocation>
</comment>
<dbReference type="Pfam" id="PF25917">
    <property type="entry name" value="BSH_RND"/>
    <property type="match status" value="1"/>
</dbReference>
<keyword evidence="2 6" id="KW-0812">Transmembrane</keyword>
<comment type="caution">
    <text evidence="8">The sequence shown here is derived from an EMBL/GenBank/DDBJ whole genome shotgun (WGS) entry which is preliminary data.</text>
</comment>
<dbReference type="Proteomes" id="UP000824014">
    <property type="component" value="Unassembled WGS sequence"/>
</dbReference>
<dbReference type="Gene3D" id="1.10.287.470">
    <property type="entry name" value="Helix hairpin bin"/>
    <property type="match status" value="1"/>
</dbReference>
<dbReference type="GO" id="GO:0055085">
    <property type="term" value="P:transmembrane transport"/>
    <property type="evidence" value="ECO:0007669"/>
    <property type="project" value="InterPro"/>
</dbReference>
<dbReference type="Gene3D" id="2.40.30.170">
    <property type="match status" value="1"/>
</dbReference>
<keyword evidence="3 6" id="KW-1133">Transmembrane helix</keyword>
<dbReference type="SUPFAM" id="SSF111369">
    <property type="entry name" value="HlyD-like secretion proteins"/>
    <property type="match status" value="3"/>
</dbReference>
<proteinExistence type="predicted"/>
<dbReference type="EMBL" id="DXCC01000031">
    <property type="protein sequence ID" value="HIZ15852.1"/>
    <property type="molecule type" value="Genomic_DNA"/>
</dbReference>
<keyword evidence="5" id="KW-0175">Coiled coil</keyword>
<feature type="coiled-coil region" evidence="5">
    <location>
        <begin position="134"/>
        <end position="199"/>
    </location>
</feature>
<dbReference type="InterPro" id="IPR050739">
    <property type="entry name" value="MFP"/>
</dbReference>
<evidence type="ECO:0000256" key="6">
    <source>
        <dbReference type="SAM" id="Phobius"/>
    </source>
</evidence>
<protein>
    <submittedName>
        <fullName evidence="8">HlyD family secretion protein</fullName>
    </submittedName>
</protein>
<dbReference type="PANTHER" id="PTHR30386:SF26">
    <property type="entry name" value="TRANSPORT PROTEIN COMB"/>
    <property type="match status" value="1"/>
</dbReference>
<evidence type="ECO:0000256" key="2">
    <source>
        <dbReference type="ARBA" id="ARBA00022692"/>
    </source>
</evidence>
<reference evidence="8" key="2">
    <citation type="submission" date="2021-04" db="EMBL/GenBank/DDBJ databases">
        <authorList>
            <person name="Gilroy R."/>
        </authorList>
    </citation>
    <scope>NUCLEOTIDE SEQUENCE</scope>
    <source>
        <strain evidence="8">ChiHjej11B10-19426</strain>
    </source>
</reference>
<dbReference type="AlphaFoldDB" id="A0A9D2DFD6"/>
<evidence type="ECO:0000313" key="8">
    <source>
        <dbReference type="EMBL" id="HIZ15852.1"/>
    </source>
</evidence>
<accession>A0A9D2DFD6</accession>
<organism evidence="8 9">
    <name type="scientific">Candidatus Tidjanibacter faecipullorum</name>
    <dbReference type="NCBI Taxonomy" id="2838766"/>
    <lineage>
        <taxon>Bacteria</taxon>
        <taxon>Pseudomonadati</taxon>
        <taxon>Bacteroidota</taxon>
        <taxon>Bacteroidia</taxon>
        <taxon>Bacteroidales</taxon>
        <taxon>Rikenellaceae</taxon>
        <taxon>Tidjanibacter</taxon>
    </lineage>
</organism>
<evidence type="ECO:0000256" key="3">
    <source>
        <dbReference type="ARBA" id="ARBA00022989"/>
    </source>
</evidence>